<keyword evidence="4" id="KW-1185">Reference proteome</keyword>
<feature type="compositionally biased region" description="Low complexity" evidence="1">
    <location>
        <begin position="842"/>
        <end position="866"/>
    </location>
</feature>
<dbReference type="InterPro" id="IPR029021">
    <property type="entry name" value="Prot-tyrosine_phosphatase-like"/>
</dbReference>
<name>A0A058Z8V8_FONAL</name>
<feature type="compositionally biased region" description="Basic and acidic residues" evidence="1">
    <location>
        <begin position="195"/>
        <end position="206"/>
    </location>
</feature>
<feature type="region of interest" description="Disordered" evidence="1">
    <location>
        <begin position="55"/>
        <end position="101"/>
    </location>
</feature>
<dbReference type="OrthoDB" id="2408718at2759"/>
<dbReference type="GeneID" id="20527585"/>
<evidence type="ECO:0000313" key="3">
    <source>
        <dbReference type="EMBL" id="KCV70511.1"/>
    </source>
</evidence>
<protein>
    <recommendedName>
        <fullName evidence="2">Myotubularin phosphatase domain-containing protein</fullName>
    </recommendedName>
</protein>
<feature type="region of interest" description="Disordered" evidence="1">
    <location>
        <begin position="334"/>
        <end position="404"/>
    </location>
</feature>
<feature type="compositionally biased region" description="Polar residues" evidence="1">
    <location>
        <begin position="55"/>
        <end position="65"/>
    </location>
</feature>
<accession>A0A058Z8V8</accession>
<feature type="region of interest" description="Disordered" evidence="1">
    <location>
        <begin position="926"/>
        <end position="989"/>
    </location>
</feature>
<proteinExistence type="predicted"/>
<feature type="region of interest" description="Disordered" evidence="1">
    <location>
        <begin position="765"/>
        <end position="888"/>
    </location>
</feature>
<evidence type="ECO:0000313" key="4">
    <source>
        <dbReference type="Proteomes" id="UP000030693"/>
    </source>
</evidence>
<feature type="domain" description="Myotubularin phosphatase" evidence="2">
    <location>
        <begin position="672"/>
        <end position="741"/>
    </location>
</feature>
<organism evidence="3">
    <name type="scientific">Fonticula alba</name>
    <name type="common">Slime mold</name>
    <dbReference type="NCBI Taxonomy" id="691883"/>
    <lineage>
        <taxon>Eukaryota</taxon>
        <taxon>Rotosphaerida</taxon>
        <taxon>Fonticulaceae</taxon>
        <taxon>Fonticula</taxon>
    </lineage>
</organism>
<dbReference type="Gene3D" id="3.90.190.10">
    <property type="entry name" value="Protein tyrosine phosphatase superfamily"/>
    <property type="match status" value="1"/>
</dbReference>
<dbReference type="eggNOG" id="ENOG502QQ9R">
    <property type="taxonomic scope" value="Eukaryota"/>
</dbReference>
<dbReference type="GO" id="GO:0004438">
    <property type="term" value="F:phosphatidylinositol-3-phosphate phosphatase activity"/>
    <property type="evidence" value="ECO:0007669"/>
    <property type="project" value="InterPro"/>
</dbReference>
<dbReference type="PANTHER" id="PTHR13524:SF2">
    <property type="entry name" value="MYOTUBULARIN-RELATED PROTEIN 14"/>
    <property type="match status" value="1"/>
</dbReference>
<dbReference type="PROSITE" id="PS00383">
    <property type="entry name" value="TYR_PHOSPHATASE_1"/>
    <property type="match status" value="1"/>
</dbReference>
<dbReference type="Proteomes" id="UP000030693">
    <property type="component" value="Unassembled WGS sequence"/>
</dbReference>
<feature type="compositionally biased region" description="Low complexity" evidence="1">
    <location>
        <begin position="877"/>
        <end position="888"/>
    </location>
</feature>
<dbReference type="PANTHER" id="PTHR13524">
    <property type="entry name" value="MYOTUBULARIN-RELATED"/>
    <property type="match status" value="1"/>
</dbReference>
<feature type="region of interest" description="Disordered" evidence="1">
    <location>
        <begin position="115"/>
        <end position="169"/>
    </location>
</feature>
<feature type="compositionally biased region" description="Polar residues" evidence="1">
    <location>
        <begin position="421"/>
        <end position="437"/>
    </location>
</feature>
<feature type="compositionally biased region" description="Polar residues" evidence="1">
    <location>
        <begin position="823"/>
        <end position="832"/>
    </location>
</feature>
<evidence type="ECO:0000256" key="1">
    <source>
        <dbReference type="SAM" id="MobiDB-lite"/>
    </source>
</evidence>
<evidence type="ECO:0000259" key="2">
    <source>
        <dbReference type="Pfam" id="PF06602"/>
    </source>
</evidence>
<sequence>MDENVTAESVRQLLLFFYSTHDPHDRKYSQQMLRISAICEALFRRDYDVAVVPNTASWNDPTTQDPLMGSSGGPSGPGVSAPGAGPGPGGPPPPVSWNNHQALCSTYPPQLFIPYSSGLQGTEPNSPRGLASGTLSPPGEPADLEHHASRPSGWSPLSPPAMSPTLPLSIRTPSAVGAFDHLSEPLQSLAAPSPIRERAGRSDDRPGAGGPARDPGPARSGPAGAGAGPGNPCGPAELGPGQTTDLLPDEQVALLRQQFLVTFPGHPAVPLISPRDYHVAFRQSRLARARTRFVVPVLQWRGQNICRSSTLSLESEVYLHRASDQAKGLIFRSYSPTTQFPGPSPPPSAPGSGQTSPPPGGVRATASPPRSPSPGWPAEAAAHAPRSPLAGPPSHHVRGGSLADVLAGPSGPALAALPNRLSHSGSGRSASWVTSSQLPDRPYQARAHFSSHAPSPEGPVTAVAAAPEPPCMLLASPSPLAFPLDGGSGDDALAAATAAAAAAAMAGSPPGKPPAVSTISLLRATDISLLSNLGVRFIFDLMVEFRKVNEKADSAGRYSRAGFEIVGIPYPGCEFFKDFRDRGYCARQLYYDWDLWFVNAPLSIPAPLSAIVPAGHPTPSAFWSQYQSWDLIHLTRNYLELIFGALTSGEPGPTQHHRATPPGSSVGMKDGSVDSRSNGILVHCISGWDRTPLFISLIRILLWAAGEAHASLSAVEFLYFTVAYDWLLFGHQLPTRIQKGEDIFAFCFYVLAFLTDIAIAHQAGQAESDAPGPEATESKAIPTPSAGPGAPDASAPAGSLKCTLLATEPASGGGPPLPAGTSFHRQAPTSSEADLAWPGPGSLRSSRSRTLSSSSSSSVSLPETPSLGGGGEGGDTGSTSSQEFSSSVGSLGAAAAAVAGPFGPAALSPPPPHRRPYLELPLESPATGHRAKKAGRPFPPLASGDGQAGSLSDDAGDGTALREGELLSLMPGPLPDEVSSFDPGRAGGGGGGLAGGRLLFDSDPAGAGSAAVGPVLPASPTVVVTRRGFAAPQAAVVAAPAGARLGPAPATTQRSHFAQTHAAAEPPPPMGPAAAAAVAVMFPTSAPRPAPDAPTLRLLELRMLFRDIYFEISGNQFS</sequence>
<dbReference type="InterPro" id="IPR010569">
    <property type="entry name" value="Myotubularin-like_Pase_dom"/>
</dbReference>
<dbReference type="AlphaFoldDB" id="A0A058Z8V8"/>
<feature type="compositionally biased region" description="Low complexity" evidence="1">
    <location>
        <begin position="782"/>
        <end position="799"/>
    </location>
</feature>
<dbReference type="RefSeq" id="XP_009495027.1">
    <property type="nucleotide sequence ID" value="XM_009496752.1"/>
</dbReference>
<dbReference type="EMBL" id="KB932204">
    <property type="protein sequence ID" value="KCV70511.1"/>
    <property type="molecule type" value="Genomic_DNA"/>
</dbReference>
<reference evidence="3" key="1">
    <citation type="submission" date="2013-04" db="EMBL/GenBank/DDBJ databases">
        <title>The Genome Sequence of Fonticula alba ATCC 38817.</title>
        <authorList>
            <consortium name="The Broad Institute Genomics Platform"/>
            <person name="Russ C."/>
            <person name="Cuomo C."/>
            <person name="Burger G."/>
            <person name="Gray M.W."/>
            <person name="Holland P.W.H."/>
            <person name="King N."/>
            <person name="Lang F.B.F."/>
            <person name="Roger A.J."/>
            <person name="Ruiz-Trillo I."/>
            <person name="Brown M."/>
            <person name="Walker B."/>
            <person name="Young S."/>
            <person name="Zeng Q."/>
            <person name="Gargeya S."/>
            <person name="Fitzgerald M."/>
            <person name="Haas B."/>
            <person name="Abouelleil A."/>
            <person name="Allen A.W."/>
            <person name="Alvarado L."/>
            <person name="Arachchi H.M."/>
            <person name="Berlin A.M."/>
            <person name="Chapman S.B."/>
            <person name="Gainer-Dewar J."/>
            <person name="Goldberg J."/>
            <person name="Griggs A."/>
            <person name="Gujja S."/>
            <person name="Hansen M."/>
            <person name="Howarth C."/>
            <person name="Imamovic A."/>
            <person name="Ireland A."/>
            <person name="Larimer J."/>
            <person name="McCowan C."/>
            <person name="Murphy C."/>
            <person name="Pearson M."/>
            <person name="Poon T.W."/>
            <person name="Priest M."/>
            <person name="Roberts A."/>
            <person name="Saif S."/>
            <person name="Shea T."/>
            <person name="Sisk P."/>
            <person name="Sykes S."/>
            <person name="Wortman J."/>
            <person name="Nusbaum C."/>
            <person name="Birren B."/>
        </authorList>
    </citation>
    <scope>NUCLEOTIDE SEQUENCE [LARGE SCALE GENOMIC DNA]</scope>
    <source>
        <strain evidence="3">ATCC 38817</strain>
    </source>
</reference>
<feature type="region of interest" description="Disordered" evidence="1">
    <location>
        <begin position="417"/>
        <end position="437"/>
    </location>
</feature>
<dbReference type="InterPro" id="IPR039802">
    <property type="entry name" value="MTMR14"/>
</dbReference>
<dbReference type="Pfam" id="PF06602">
    <property type="entry name" value="Myotub-related"/>
    <property type="match status" value="1"/>
</dbReference>
<dbReference type="SUPFAM" id="SSF52799">
    <property type="entry name" value="(Phosphotyrosine protein) phosphatases II"/>
    <property type="match status" value="1"/>
</dbReference>
<dbReference type="STRING" id="691883.A0A058Z8V8"/>
<dbReference type="InterPro" id="IPR016130">
    <property type="entry name" value="Tyr_Pase_AS"/>
</dbReference>
<feature type="region of interest" description="Disordered" evidence="1">
    <location>
        <begin position="185"/>
        <end position="245"/>
    </location>
</feature>
<gene>
    <name evidence="3" type="ORF">H696_02860</name>
</gene>
<feature type="compositionally biased region" description="Low complexity" evidence="1">
    <location>
        <begin position="211"/>
        <end position="222"/>
    </location>
</feature>
<feature type="compositionally biased region" description="Gly residues" evidence="1">
    <location>
        <begin position="867"/>
        <end position="876"/>
    </location>
</feature>